<organism evidence="2 3">
    <name type="scientific">Tribonema minus</name>
    <dbReference type="NCBI Taxonomy" id="303371"/>
    <lineage>
        <taxon>Eukaryota</taxon>
        <taxon>Sar</taxon>
        <taxon>Stramenopiles</taxon>
        <taxon>Ochrophyta</taxon>
        <taxon>PX clade</taxon>
        <taxon>Xanthophyceae</taxon>
        <taxon>Tribonematales</taxon>
        <taxon>Tribonemataceae</taxon>
        <taxon>Tribonema</taxon>
    </lineage>
</organism>
<name>A0A835ZB53_9STRA</name>
<feature type="compositionally biased region" description="Basic residues" evidence="1">
    <location>
        <begin position="13"/>
        <end position="24"/>
    </location>
</feature>
<evidence type="ECO:0000313" key="2">
    <source>
        <dbReference type="EMBL" id="KAG5189823.1"/>
    </source>
</evidence>
<sequence>MMVTPPSSLCTQLRRRGPKPKKYAGSRQLLGQEERKYLEIYLLAYTGVGFVREQEVQRTAMRLLTHGKKGLSRAMMPDEGGRWHAVNAAANESLLLSCIAGGKVLCRSSHVNEAQPYIDCACALVSHCAEAPVLDLMLAYLNLAFMHAAVEDYTGIDEDVRILFEDVMGNMPGHHLAPGSMFMCYSPPVEGFPDPMSNVREEDRAAIGGIMVAMQPEVKHEEELVATASRGHTRLLPLVFGIDLKVVQVMTMINATPRGVDFAAAREAGARLQRITERLVASIANESFFAKPGMVHLAVAWDIIFLRLLACDEEGCLQALRRTAHMLAFAPGLLRFPTHWVATLLLNAGLRAEHDALTHAVNAMGLAQGRDLLPLHEEGKARLCLCSEFRCAAVHRIVADMNLRGAARIFTHCTQLDLHPSEVAAIDLATQPSALYITWCGRAPNTKLWERVTPEEGIALEALPRNATNLSDMFAATASTTRVSSAASSRDADHGNSGGDATNRNGERVSCPLVPAGTVAASNFDDTLDPRAGALRLPMPRPVRPPLPADVAQDAFYGTDDYRSDDGIPKGATGAGASGLGVDVSHWRGVADTGVGADFAAGSGSSGRAASFDPDADHLYDAAGLQDAPVDEELLAQLAAELDDESLLDMADACFKDSALNPVIQQHQQQQQQQHPQSVLTQAAIDTGGLFNADLSAALQHPYPLQPADHRPSFSSP</sequence>
<evidence type="ECO:0000313" key="3">
    <source>
        <dbReference type="Proteomes" id="UP000664859"/>
    </source>
</evidence>
<comment type="caution">
    <text evidence="2">The sequence shown here is derived from an EMBL/GenBank/DDBJ whole genome shotgun (WGS) entry which is preliminary data.</text>
</comment>
<feature type="region of interest" description="Disordered" evidence="1">
    <location>
        <begin position="1"/>
        <end position="24"/>
    </location>
</feature>
<gene>
    <name evidence="2" type="ORF">JKP88DRAFT_300559</name>
</gene>
<evidence type="ECO:0000256" key="1">
    <source>
        <dbReference type="SAM" id="MobiDB-lite"/>
    </source>
</evidence>
<proteinExistence type="predicted"/>
<feature type="region of interest" description="Disordered" evidence="1">
    <location>
        <begin position="481"/>
        <end position="508"/>
    </location>
</feature>
<dbReference type="Proteomes" id="UP000664859">
    <property type="component" value="Unassembled WGS sequence"/>
</dbReference>
<dbReference type="EMBL" id="JAFCMP010000044">
    <property type="protein sequence ID" value="KAG5189823.1"/>
    <property type="molecule type" value="Genomic_DNA"/>
</dbReference>
<accession>A0A835ZB53</accession>
<reference evidence="2" key="1">
    <citation type="submission" date="2021-02" db="EMBL/GenBank/DDBJ databases">
        <title>First Annotated Genome of the Yellow-green Alga Tribonema minus.</title>
        <authorList>
            <person name="Mahan K.M."/>
        </authorList>
    </citation>
    <scope>NUCLEOTIDE SEQUENCE</scope>
    <source>
        <strain evidence="2">UTEX B ZZ1240</strain>
    </source>
</reference>
<protein>
    <submittedName>
        <fullName evidence="2">Uncharacterized protein</fullName>
    </submittedName>
</protein>
<feature type="compositionally biased region" description="Polar residues" evidence="1">
    <location>
        <begin position="1"/>
        <end position="11"/>
    </location>
</feature>
<dbReference type="AlphaFoldDB" id="A0A835ZB53"/>
<keyword evidence="3" id="KW-1185">Reference proteome</keyword>